<reference evidence="8 9" key="2">
    <citation type="journal article" date="2021" name="Int. J. Food Microbiol.">
        <title>Safety demonstration of a microbial species for use in the food chain: Weissella confusa.</title>
        <authorList>
            <person name="Bourdichon F."/>
            <person name="Patrone V."/>
            <person name="Fontana A."/>
            <person name="Milani G."/>
            <person name="Morelli L."/>
        </authorList>
    </citation>
    <scope>NUCLEOTIDE SEQUENCE [LARGE SCALE GENOMIC DNA]</scope>
    <source>
        <strain evidence="7">CCUG 30943</strain>
        <strain evidence="8 9">CCUG 43002</strain>
    </source>
</reference>
<dbReference type="GO" id="GO:0004077">
    <property type="term" value="F:biotin--[biotin carboxyl-carrier protein] ligase activity"/>
    <property type="evidence" value="ECO:0007669"/>
    <property type="project" value="UniProtKB-EC"/>
</dbReference>
<dbReference type="Gene3D" id="3.30.930.10">
    <property type="entry name" value="Bira Bifunctional Protein, Domain 2"/>
    <property type="match status" value="1"/>
</dbReference>
<dbReference type="EMBL" id="JAAOCP010000002">
    <property type="protein sequence ID" value="MBJ7638220.1"/>
    <property type="molecule type" value="Genomic_DNA"/>
</dbReference>
<dbReference type="PANTHER" id="PTHR12835:SF5">
    <property type="entry name" value="BIOTIN--PROTEIN LIGASE"/>
    <property type="match status" value="1"/>
</dbReference>
<dbReference type="InterPro" id="IPR003142">
    <property type="entry name" value="BPL_C"/>
</dbReference>
<proteinExistence type="predicted"/>
<keyword evidence="1 8" id="KW-0436">Ligase</keyword>
<dbReference type="EMBL" id="JAAOCX010000003">
    <property type="protein sequence ID" value="MBJ7632097.1"/>
    <property type="molecule type" value="Genomic_DNA"/>
</dbReference>
<dbReference type="RefSeq" id="WP_135388748.1">
    <property type="nucleotide sequence ID" value="NZ_ALXH01000115.1"/>
</dbReference>
<dbReference type="InterPro" id="IPR008988">
    <property type="entry name" value="Transcriptional_repressor_C"/>
</dbReference>
<gene>
    <name evidence="8" type="ORF">HAU20_02300</name>
    <name evidence="7" type="ORF">HAU43_03125</name>
</gene>
<dbReference type="CDD" id="cd16442">
    <property type="entry name" value="BPL"/>
    <property type="match status" value="1"/>
</dbReference>
<dbReference type="SUPFAM" id="SSF55681">
    <property type="entry name" value="Class II aaRS and biotin synthetases"/>
    <property type="match status" value="1"/>
</dbReference>
<dbReference type="GO" id="GO:0005737">
    <property type="term" value="C:cytoplasm"/>
    <property type="evidence" value="ECO:0007669"/>
    <property type="project" value="TreeGrafter"/>
</dbReference>
<keyword evidence="4" id="KW-0092">Biotin</keyword>
<evidence type="ECO:0000313" key="8">
    <source>
        <dbReference type="EMBL" id="MBJ7638220.1"/>
    </source>
</evidence>
<dbReference type="PROSITE" id="PS51733">
    <property type="entry name" value="BPL_LPL_CATALYTIC"/>
    <property type="match status" value="1"/>
</dbReference>
<dbReference type="Proteomes" id="UP000808038">
    <property type="component" value="Unassembled WGS sequence"/>
</dbReference>
<dbReference type="GO" id="GO:0005524">
    <property type="term" value="F:ATP binding"/>
    <property type="evidence" value="ECO:0007669"/>
    <property type="project" value="UniProtKB-KW"/>
</dbReference>
<keyword evidence="2" id="KW-0547">Nucleotide-binding</keyword>
<dbReference type="GO" id="GO:0016740">
    <property type="term" value="F:transferase activity"/>
    <property type="evidence" value="ECO:0007669"/>
    <property type="project" value="UniProtKB-ARBA"/>
</dbReference>
<evidence type="ECO:0000256" key="5">
    <source>
        <dbReference type="ARBA" id="ARBA00024227"/>
    </source>
</evidence>
<name>A0A4Z0RJK6_WEICO</name>
<evidence type="ECO:0000256" key="1">
    <source>
        <dbReference type="ARBA" id="ARBA00022598"/>
    </source>
</evidence>
<keyword evidence="9" id="KW-1185">Reference proteome</keyword>
<dbReference type="Pfam" id="PF03099">
    <property type="entry name" value="BPL_LplA_LipB"/>
    <property type="match status" value="1"/>
</dbReference>
<dbReference type="Pfam" id="PF02237">
    <property type="entry name" value="BPL_C"/>
    <property type="match status" value="1"/>
</dbReference>
<dbReference type="InterPro" id="IPR045864">
    <property type="entry name" value="aa-tRNA-synth_II/BPL/LPL"/>
</dbReference>
<keyword evidence="3" id="KW-0067">ATP-binding</keyword>
<dbReference type="InterPro" id="IPR004408">
    <property type="entry name" value="Biotin_CoA_COase_ligase"/>
</dbReference>
<dbReference type="Proteomes" id="UP000728106">
    <property type="component" value="Unassembled WGS sequence"/>
</dbReference>
<dbReference type="AlphaFoldDB" id="A0A4Z0RJK6"/>
<evidence type="ECO:0000259" key="6">
    <source>
        <dbReference type="PROSITE" id="PS51733"/>
    </source>
</evidence>
<sequence length="259" mass="27862">MDKTTILAYLQTPVTLSVETFTTIDSTNTAAKRLITAGDVIGPMALVADEQTAGYGRHGRQYYSPQATGLYLTLIWPWTDMKTLAPGKVTTGIAVAAAEALSEEIGVEVGIKWVNDLYYNQRKVAGILVEAVPNTTGEDGFLVIGIGLNINPADYPADIAQKAGALTNQTVNRDRLAATLLNYFVRYFSLDASQVMTAYRQRSLVIGQPVEMAVGNQTITGIAKDVSADGGLVVDVNGQRQTFYSGEITKLTMTGWVIS</sequence>
<accession>A0A4Z0RJK6</accession>
<evidence type="ECO:0000313" key="7">
    <source>
        <dbReference type="EMBL" id="MBJ7632097.1"/>
    </source>
</evidence>
<evidence type="ECO:0000256" key="2">
    <source>
        <dbReference type="ARBA" id="ARBA00022741"/>
    </source>
</evidence>
<reference evidence="8" key="1">
    <citation type="submission" date="2020-02" db="EMBL/GenBank/DDBJ databases">
        <authorList>
            <person name="Fontana A."/>
            <person name="Patrone V."/>
            <person name="Morelli L."/>
        </authorList>
    </citation>
    <scope>NUCLEOTIDE SEQUENCE</scope>
    <source>
        <strain evidence="7">CCUG 30943</strain>
        <strain evidence="8">CCUG 43002</strain>
    </source>
</reference>
<dbReference type="EC" id="6.3.4.15" evidence="5"/>
<comment type="caution">
    <text evidence="8">The sequence shown here is derived from an EMBL/GenBank/DDBJ whole genome shotgun (WGS) entry which is preliminary data.</text>
</comment>
<dbReference type="PANTHER" id="PTHR12835">
    <property type="entry name" value="BIOTIN PROTEIN LIGASE"/>
    <property type="match status" value="1"/>
</dbReference>
<evidence type="ECO:0000256" key="4">
    <source>
        <dbReference type="ARBA" id="ARBA00023267"/>
    </source>
</evidence>
<dbReference type="SUPFAM" id="SSF50037">
    <property type="entry name" value="C-terminal domain of transcriptional repressors"/>
    <property type="match status" value="1"/>
</dbReference>
<evidence type="ECO:0000256" key="3">
    <source>
        <dbReference type="ARBA" id="ARBA00022840"/>
    </source>
</evidence>
<dbReference type="InterPro" id="IPR004143">
    <property type="entry name" value="BPL_LPL_catalytic"/>
</dbReference>
<dbReference type="GO" id="GO:0009249">
    <property type="term" value="P:protein lipoylation"/>
    <property type="evidence" value="ECO:0007669"/>
    <property type="project" value="UniProtKB-ARBA"/>
</dbReference>
<dbReference type="Gene3D" id="2.30.30.100">
    <property type="match status" value="1"/>
</dbReference>
<organism evidence="8 9">
    <name type="scientific">Weissella confusa</name>
    <name type="common">Lactobacillus confusus</name>
    <dbReference type="NCBI Taxonomy" id="1583"/>
    <lineage>
        <taxon>Bacteria</taxon>
        <taxon>Bacillati</taxon>
        <taxon>Bacillota</taxon>
        <taxon>Bacilli</taxon>
        <taxon>Lactobacillales</taxon>
        <taxon>Lactobacillaceae</taxon>
        <taxon>Weissella</taxon>
    </lineage>
</organism>
<evidence type="ECO:0000313" key="9">
    <source>
        <dbReference type="Proteomes" id="UP000728106"/>
    </source>
</evidence>
<feature type="domain" description="BPL/LPL catalytic" evidence="6">
    <location>
        <begin position="19"/>
        <end position="192"/>
    </location>
</feature>
<dbReference type="GeneID" id="57979674"/>
<protein>
    <recommendedName>
        <fullName evidence="5">biotin--[biotin carboxyl-carrier protein] ligase</fullName>
        <ecNumber evidence="5">6.3.4.15</ecNumber>
    </recommendedName>
</protein>
<dbReference type="NCBIfam" id="TIGR00121">
    <property type="entry name" value="birA_ligase"/>
    <property type="match status" value="1"/>
</dbReference>